<keyword evidence="2" id="KW-1185">Reference proteome</keyword>
<protein>
    <submittedName>
        <fullName evidence="1">Uncharacterized protein</fullName>
    </submittedName>
</protein>
<proteinExistence type="predicted"/>
<sequence length="61" mass="7057">MELQQTGLQPVEHAMQLNQFIRVPGERLHGQRVAYDLRPIVLVLRIQVRTAPTDTVREIQP</sequence>
<dbReference type="AlphaFoldDB" id="A0A4S8Q548"/>
<name>A0A4S8Q548_9ACTN</name>
<gene>
    <name evidence="1" type="ORF">FAB82_20085</name>
</gene>
<evidence type="ECO:0000313" key="1">
    <source>
        <dbReference type="EMBL" id="THV37745.1"/>
    </source>
</evidence>
<dbReference type="Proteomes" id="UP000308760">
    <property type="component" value="Unassembled WGS sequence"/>
</dbReference>
<dbReference type="EMBL" id="STGY01000068">
    <property type="protein sequence ID" value="THV37745.1"/>
    <property type="molecule type" value="Genomic_DNA"/>
</dbReference>
<dbReference type="RefSeq" id="WP_136536337.1">
    <property type="nucleotide sequence ID" value="NZ_STGY01000068.1"/>
</dbReference>
<organism evidence="1 2">
    <name type="scientific">Glycomyces buryatensis</name>
    <dbReference type="NCBI Taxonomy" id="2570927"/>
    <lineage>
        <taxon>Bacteria</taxon>
        <taxon>Bacillati</taxon>
        <taxon>Actinomycetota</taxon>
        <taxon>Actinomycetes</taxon>
        <taxon>Glycomycetales</taxon>
        <taxon>Glycomycetaceae</taxon>
        <taxon>Glycomyces</taxon>
    </lineage>
</organism>
<reference evidence="1 2" key="2">
    <citation type="submission" date="2019-05" db="EMBL/GenBank/DDBJ databases">
        <title>Glycomyces buryatensis sp. nov.</title>
        <authorList>
            <person name="Nikitina E."/>
        </authorList>
    </citation>
    <scope>NUCLEOTIDE SEQUENCE [LARGE SCALE GENOMIC DNA]</scope>
    <source>
        <strain evidence="1 2">18</strain>
    </source>
</reference>
<reference evidence="2" key="1">
    <citation type="submission" date="2019-04" db="EMBL/GenBank/DDBJ databases">
        <title>Nocardioides xinjiangensis sp. nov.</title>
        <authorList>
            <person name="Liu S."/>
        </authorList>
    </citation>
    <scope>NUCLEOTIDE SEQUENCE [LARGE SCALE GENOMIC DNA]</scope>
    <source>
        <strain evidence="2">18</strain>
    </source>
</reference>
<accession>A0A4S8Q548</accession>
<comment type="caution">
    <text evidence="1">The sequence shown here is derived from an EMBL/GenBank/DDBJ whole genome shotgun (WGS) entry which is preliminary data.</text>
</comment>
<evidence type="ECO:0000313" key="2">
    <source>
        <dbReference type="Proteomes" id="UP000308760"/>
    </source>
</evidence>